<reference evidence="3" key="1">
    <citation type="journal article" date="2019" name="Int. J. Syst. Evol. Microbiol.">
        <title>The Global Catalogue of Microorganisms (GCM) 10K type strain sequencing project: providing services to taxonomists for standard genome sequencing and annotation.</title>
        <authorList>
            <consortium name="The Broad Institute Genomics Platform"/>
            <consortium name="The Broad Institute Genome Sequencing Center for Infectious Disease"/>
            <person name="Wu L."/>
            <person name="Ma J."/>
        </authorList>
    </citation>
    <scope>NUCLEOTIDE SEQUENCE [LARGE SCALE GENOMIC DNA]</scope>
    <source>
        <strain evidence="3">CGMCC 4.7466</strain>
    </source>
</reference>
<keyword evidence="2" id="KW-0808">Transferase</keyword>
<organism evidence="2 3">
    <name type="scientific">Negadavirga shengliensis</name>
    <dbReference type="NCBI Taxonomy" id="1389218"/>
    <lineage>
        <taxon>Bacteria</taxon>
        <taxon>Pseudomonadati</taxon>
        <taxon>Bacteroidota</taxon>
        <taxon>Cytophagia</taxon>
        <taxon>Cytophagales</taxon>
        <taxon>Cyclobacteriaceae</taxon>
        <taxon>Negadavirga</taxon>
    </lineage>
</organism>
<dbReference type="PANTHER" id="PTHR43685">
    <property type="entry name" value="GLYCOSYLTRANSFERASE"/>
    <property type="match status" value="1"/>
</dbReference>
<dbReference type="EC" id="2.4.-.-" evidence="2"/>
<dbReference type="InterPro" id="IPR029044">
    <property type="entry name" value="Nucleotide-diphossugar_trans"/>
</dbReference>
<dbReference type="GO" id="GO:0016757">
    <property type="term" value="F:glycosyltransferase activity"/>
    <property type="evidence" value="ECO:0007669"/>
    <property type="project" value="UniProtKB-KW"/>
</dbReference>
<keyword evidence="2" id="KW-0328">Glycosyltransferase</keyword>
<proteinExistence type="predicted"/>
<accession>A0ABV9T478</accession>
<comment type="caution">
    <text evidence="2">The sequence shown here is derived from an EMBL/GenBank/DDBJ whole genome shotgun (WGS) entry which is preliminary data.</text>
</comment>
<sequence length="323" mass="37334">MSDPPLVSVICTCFNQGKYVSDALNSILLQQYPNLELFVIDNGSQDDSSKSIEKWVQKHKEELEIGTFYYRDSQNYCWAFNQALFKSRGKYVVDLAADDFLHPGHIRTAVDTLQGSNAAAYFSNALLMDEKGRTQAFYSLDKRGNLRQKVPQGDIYALLVRKYILCTATLVFDAGCLKEEGGYDERLSYEDFDIIVRLSRKHDFVFHEHIGITKRILKKSYSAQQYLARNSVMLPSTYRICRKIQAMNKTPEEKEALKHRVMHETKHALASANFETAEKFLGLAADLEISGFTYRLYRMWKRTGMDLSALYRKWQHVRKGLNR</sequence>
<evidence type="ECO:0000259" key="1">
    <source>
        <dbReference type="Pfam" id="PF00535"/>
    </source>
</evidence>
<dbReference type="EMBL" id="JBHSJJ010000010">
    <property type="protein sequence ID" value="MFC4873403.1"/>
    <property type="molecule type" value="Genomic_DNA"/>
</dbReference>
<name>A0ABV9T478_9BACT</name>
<dbReference type="Pfam" id="PF00535">
    <property type="entry name" value="Glycos_transf_2"/>
    <property type="match status" value="1"/>
</dbReference>
<dbReference type="Proteomes" id="UP001595818">
    <property type="component" value="Unassembled WGS sequence"/>
</dbReference>
<feature type="domain" description="Glycosyltransferase 2-like" evidence="1">
    <location>
        <begin position="8"/>
        <end position="122"/>
    </location>
</feature>
<dbReference type="InterPro" id="IPR050834">
    <property type="entry name" value="Glycosyltransf_2"/>
</dbReference>
<dbReference type="SUPFAM" id="SSF53448">
    <property type="entry name" value="Nucleotide-diphospho-sugar transferases"/>
    <property type="match status" value="1"/>
</dbReference>
<protein>
    <submittedName>
        <fullName evidence="2">Glycosyltransferase</fullName>
        <ecNumber evidence="2">2.4.-.-</ecNumber>
    </submittedName>
</protein>
<dbReference type="InterPro" id="IPR001173">
    <property type="entry name" value="Glyco_trans_2-like"/>
</dbReference>
<keyword evidence="3" id="KW-1185">Reference proteome</keyword>
<gene>
    <name evidence="2" type="ORF">ACFPFU_17000</name>
</gene>
<evidence type="ECO:0000313" key="2">
    <source>
        <dbReference type="EMBL" id="MFC4873403.1"/>
    </source>
</evidence>
<dbReference type="PANTHER" id="PTHR43685:SF11">
    <property type="entry name" value="GLYCOSYLTRANSFERASE TAGX-RELATED"/>
    <property type="match status" value="1"/>
</dbReference>
<evidence type="ECO:0000313" key="3">
    <source>
        <dbReference type="Proteomes" id="UP001595818"/>
    </source>
</evidence>
<dbReference type="RefSeq" id="WP_377066222.1">
    <property type="nucleotide sequence ID" value="NZ_JBHSJJ010000010.1"/>
</dbReference>
<dbReference type="Gene3D" id="3.90.550.10">
    <property type="entry name" value="Spore Coat Polysaccharide Biosynthesis Protein SpsA, Chain A"/>
    <property type="match status" value="1"/>
</dbReference>